<evidence type="ECO:0000313" key="1">
    <source>
        <dbReference type="EMBL" id="WBW59244.1"/>
    </source>
</evidence>
<proteinExistence type="predicted"/>
<dbReference type="EMBL" id="CP112887">
    <property type="protein sequence ID" value="WBW59244.1"/>
    <property type="molecule type" value="Genomic_DNA"/>
</dbReference>
<gene>
    <name evidence="1" type="ORF">OR613_14425</name>
</gene>
<evidence type="ECO:0000313" key="2">
    <source>
        <dbReference type="Proteomes" id="UP001210130"/>
    </source>
</evidence>
<reference evidence="1 2" key="1">
    <citation type="journal article" date="2023" name="Microbiol. Resour. Announc.">
        <title>Complete Genome Sequence of the First Colistin-Resistant Raoultella electrica Strain.</title>
        <authorList>
            <person name="Aldeia C."/>
            <person name="Campos-Madueno E.I."/>
            <person name="Sendi P."/>
            <person name="Endimiani A."/>
        </authorList>
    </citation>
    <scope>NUCLEOTIDE SEQUENCE [LARGE SCALE GENOMIC DNA]</scope>
    <source>
        <strain evidence="1 2">S2-IND-01-C</strain>
    </source>
</reference>
<dbReference type="AlphaFoldDB" id="A0AAJ5QQQ5"/>
<organism evidence="1 2">
    <name type="scientific">Klebsiella electrica</name>
    <dbReference type="NCBI Taxonomy" id="1259973"/>
    <lineage>
        <taxon>Bacteria</taxon>
        <taxon>Pseudomonadati</taxon>
        <taxon>Pseudomonadota</taxon>
        <taxon>Gammaproteobacteria</taxon>
        <taxon>Enterobacterales</taxon>
        <taxon>Enterobacteriaceae</taxon>
        <taxon>Klebsiella/Raoultella group</taxon>
        <taxon>Klebsiella</taxon>
    </lineage>
</organism>
<sequence length="43" mass="4726">MDCYRGIYVAGVNGGRNKTGLFFGTIATALLLVRDRFFARDVA</sequence>
<keyword evidence="2" id="KW-1185">Reference proteome</keyword>
<protein>
    <submittedName>
        <fullName evidence="1">Uncharacterized protein</fullName>
    </submittedName>
</protein>
<name>A0AAJ5QQQ5_9ENTR</name>
<dbReference type="RefSeq" id="WP_255493163.1">
    <property type="nucleotide sequence ID" value="NZ_CP112887.1"/>
</dbReference>
<accession>A0AAJ5QQQ5</accession>
<dbReference type="Proteomes" id="UP001210130">
    <property type="component" value="Chromosome"/>
</dbReference>